<sequence precursor="true">MALPPNFMPLFRASLIGLGLGCSALALAASAQDAPEAETQAQETQGQAAARAAAADLAAGQDDEPRILEAPAPDARRVYVNDPAHFAAVTQQFVIDGEAGRVIGMIDGGFLPNPVVADDGSFIAHASTVFSRIARGERTDYVEVFDPVTLLPTADIELPDAPRFLVGTYPWMTSLTPDGKTLLFYQFSPAPAVGVVDLEGKAFKRMLDVPDCYHIFPTAPDTFFMHCRDGSLAKVAFGTEGTPEITHTEVFHPEDEFLINHPAYSQKAGRLVWPTYTGKIHQIDLSSGDAKFLPAVEALTEAERADGWRPGGWQQVAYHRALDRIYLLVDQRDEWRHKTASRFVVVLDAKTGERLAKFEMGHEIDSINVSQDEKPLLYALSTGDKTLYIHDAESGEELRSVNQLGHGPQVITTADMG</sequence>
<dbReference type="PDBsum" id="4FA5"/>
<protein>
    <recommendedName>
        <fullName evidence="6">Methylamine dehydrogenase heavy chain</fullName>
        <ecNumber evidence="5">1.4.9.1</ecNumber>
    </recommendedName>
    <alternativeName>
        <fullName evidence="12">Methylamine dehydrogenase (amicyanin)</fullName>
    </alternativeName>
</protein>
<reference evidence="18 19" key="3">
    <citation type="journal article" date="2010" name="Science">
        <title>In crystallo posttranslational modification within a MauG/pre-methylamine dehydrogenase complex.</title>
        <authorList>
            <person name="Jensen L.M."/>
            <person name="Sanishvili R."/>
            <person name="Davidson V.L."/>
            <person name="Wilmot C.M."/>
        </authorList>
    </citation>
    <scope>X-RAY CRYSTALLOGRAPHY (2.02 ANGSTROMS) OF 32-417</scope>
    <scope>DISULFIDE BONDS</scope>
</reference>
<comment type="function">
    <text evidence="1">Methylamine dehydrogenase carries out the oxidation of methylamine. Electrons are passed from methylamine dehydrogenase to amicyanin.</text>
</comment>
<keyword evidence="16" id="KW-0614">Plasmid</keyword>
<evidence type="ECO:0007829" key="19">
    <source>
        <dbReference type="PDB" id="3L4O"/>
    </source>
</evidence>
<dbReference type="PDBsum" id="4L3H"/>
<dbReference type="NCBIfam" id="TIGR02658">
    <property type="entry name" value="TTQ_MADH_Hv"/>
    <property type="match status" value="1"/>
</dbReference>
<dbReference type="PDBsum" id="4Y5R"/>
<evidence type="ECO:0000256" key="2">
    <source>
        <dbReference type="ARBA" id="ARBA00004418"/>
    </source>
</evidence>
<evidence type="ECO:0000256" key="5">
    <source>
        <dbReference type="ARBA" id="ARBA00012548"/>
    </source>
</evidence>
<evidence type="ECO:0007829" key="31">
    <source>
        <dbReference type="PDB" id="4FA4"/>
    </source>
</evidence>
<dbReference type="PDB" id="3PXS">
    <property type="method" value="X-ray"/>
    <property type="resolution" value="2.22 A"/>
    <property type="chains" value="D/F=32-417"/>
</dbReference>
<dbReference type="PDB" id="3SJL">
    <property type="method" value="X-ray"/>
    <property type="resolution" value="1.63 A"/>
    <property type="chains" value="D/F=32-417"/>
</dbReference>
<dbReference type="PDBsum" id="4FA1"/>
<dbReference type="PDB" id="4Y5R">
    <property type="method" value="X-ray"/>
    <property type="resolution" value="2.80 A"/>
    <property type="chains" value="D/F=42-417"/>
</dbReference>
<evidence type="ECO:0007829" key="20">
    <source>
        <dbReference type="PDB" id="3ORV"/>
    </source>
</evidence>
<dbReference type="PDB" id="4FA4">
    <property type="method" value="X-ray"/>
    <property type="resolution" value="2.14 A"/>
    <property type="chains" value="D/F=33-417"/>
</dbReference>
<dbReference type="PDBsum" id="3SJL"/>
<evidence type="ECO:0007829" key="33">
    <source>
        <dbReference type="PDB" id="4L1Q"/>
    </source>
</evidence>
<geneLocation type="plasmid" evidence="17">
    <name>pPD1222</name>
</geneLocation>
<evidence type="ECO:0000256" key="4">
    <source>
        <dbReference type="ARBA" id="ARBA00011692"/>
    </source>
</evidence>
<dbReference type="PDB" id="4FB1">
    <property type="method" value="X-ray"/>
    <property type="resolution" value="2.15 A"/>
    <property type="chains" value="D/F=33-417"/>
</dbReference>
<comment type="subcellular location">
    <subcellularLocation>
        <location evidence="2">Periplasm</location>
    </subcellularLocation>
</comment>
<dbReference type="GO" id="GO:0030058">
    <property type="term" value="F:aliphatic amine dehydrogenase activity"/>
    <property type="evidence" value="ECO:0007669"/>
    <property type="project" value="InterPro"/>
</dbReference>
<keyword evidence="8 15" id="KW-0732">Signal</keyword>
<dbReference type="InterPro" id="IPR015943">
    <property type="entry name" value="WD40/YVTN_repeat-like_dom_sf"/>
</dbReference>
<keyword evidence="9" id="KW-0574">Periplasm</keyword>
<dbReference type="PDBsum" id="4FB1"/>
<keyword evidence="10" id="KW-0249">Electron transport</keyword>
<reference evidence="30 31" key="12">
    <citation type="journal article" date="2013" name="Proc. Natl. Acad. Sci. U.S.A.">
        <title>Diradical intermediate within the context of tryptophan tryptophylquinone biosynthesis.</title>
        <authorList>
            <person name="Yukl E.T."/>
            <person name="Liu F."/>
            <person name="Krzystek J."/>
            <person name="Shin S."/>
            <person name="Jensen L.M."/>
            <person name="Davidson V.L."/>
            <person name="Wilmot C.M."/>
            <person name="Liu A."/>
        </authorList>
    </citation>
    <scope>X-RAY CRYSTALLOGRAPHY (1.94 ANGSTROMS) OF 33-417</scope>
    <scope>DISULFIDE BONDS</scope>
</reference>
<dbReference type="Gene3D" id="2.130.10.10">
    <property type="entry name" value="YVTN repeat-like/Quinoprotein amine dehydrogenase"/>
    <property type="match status" value="1"/>
</dbReference>
<reference evidence="33 34" key="11">
    <citation type="journal article" date="2013" name="Biochemistry">
        <title>Carboxyl group of Glu113 is required for stabilization of the diferrous and bis-Fe(IV) states of MauG.</title>
        <authorList>
            <person name="Abu Tarboush N."/>
            <person name="Yukl E.T."/>
            <person name="Shin S."/>
            <person name="Feng M."/>
            <person name="Wilmot C.M."/>
            <person name="Davidson V.L."/>
        </authorList>
    </citation>
    <scope>X-RAY CRYSTALLOGRAPHY (1.79 ANGSTROMS) OF 33-417</scope>
    <scope>DISULFIDE BONDS</scope>
</reference>
<organism evidence="16 17">
    <name type="scientific">Paracoccus denitrificans (strain Pd 1222)</name>
    <dbReference type="NCBI Taxonomy" id="318586"/>
    <lineage>
        <taxon>Bacteria</taxon>
        <taxon>Pseudomonadati</taxon>
        <taxon>Pseudomonadota</taxon>
        <taxon>Alphaproteobacteria</taxon>
        <taxon>Rhodobacterales</taxon>
        <taxon>Paracoccaceae</taxon>
        <taxon>Paracoccus</taxon>
    </lineage>
</organism>
<dbReference type="GO" id="GO:0030416">
    <property type="term" value="P:methylamine metabolic process"/>
    <property type="evidence" value="ECO:0007669"/>
    <property type="project" value="InterPro"/>
</dbReference>
<dbReference type="PDBsum" id="4O1Q"/>
<evidence type="ECO:0000256" key="7">
    <source>
        <dbReference type="ARBA" id="ARBA00022448"/>
    </source>
</evidence>
<dbReference type="PDBsum" id="4FAV"/>
<evidence type="ECO:0007829" key="18">
    <source>
        <dbReference type="PDB" id="3L4M"/>
    </source>
</evidence>
<dbReference type="PDB" id="3L4O">
    <property type="method" value="X-ray"/>
    <property type="resolution" value="2.05 A"/>
    <property type="chains" value="D/F=32-417"/>
</dbReference>
<dbReference type="GO" id="GO:0052876">
    <property type="term" value="F:methylamine dehydrogenase (amicyanin) activity"/>
    <property type="evidence" value="ECO:0007669"/>
    <property type="project" value="UniProtKB-EC"/>
</dbReference>
<feature type="signal peptide" evidence="15">
    <location>
        <begin position="1"/>
        <end position="28"/>
    </location>
</feature>
<evidence type="ECO:0007829" key="27">
    <source>
        <dbReference type="PDB" id="3SLE"/>
    </source>
</evidence>
<dbReference type="PDB" id="3RMZ">
    <property type="method" value="X-ray"/>
    <property type="resolution" value="1.72 A"/>
    <property type="chains" value="D/F=32-417"/>
</dbReference>
<evidence type="ECO:0007829" key="29">
    <source>
        <dbReference type="PDB" id="3SXT"/>
    </source>
</evidence>
<evidence type="ECO:0007829" key="28">
    <source>
        <dbReference type="PDB" id="3SWS"/>
    </source>
</evidence>
<keyword evidence="17" id="KW-1185">Reference proteome</keyword>
<evidence type="ECO:0000313" key="16">
    <source>
        <dbReference type="EMBL" id="ABL72791.1"/>
    </source>
</evidence>
<dbReference type="SUPFAM" id="SSF50969">
    <property type="entry name" value="YVTN repeat-like/Quinoprotein amine dehydrogenase"/>
    <property type="match status" value="1"/>
</dbReference>
<reference evidence="32" key="10">
    <citation type="journal article" date="2013" name="Acta Crystallogr. F">
        <title>Structures of MauG in complex with quinol and quinone MADH.</title>
        <authorList>
            <person name="Yukl E.T."/>
            <person name="Jensen L.M."/>
            <person name="Davidson V.L."/>
            <person name="Wilmot C.M."/>
        </authorList>
    </citation>
    <scope>X-RAY CRYSTALLOGRAPHY (2.00 ANGSTROMS) OF 33-417</scope>
    <scope>DISULFIDE BONDS</scope>
</reference>
<dbReference type="PDB" id="3SLE">
    <property type="method" value="X-ray"/>
    <property type="resolution" value="2.52 A"/>
    <property type="chains" value="D/F=33-417"/>
</dbReference>
<evidence type="ECO:0007829" key="35">
    <source>
        <dbReference type="PDB" id="4O1Q"/>
    </source>
</evidence>
<dbReference type="OrthoDB" id="7209000at2"/>
<keyword evidence="11 16" id="KW-0560">Oxidoreductase</keyword>
<dbReference type="GeneID" id="93454752"/>
<reference evidence="25" key="6">
    <citation type="submission" date="2011-04" db="PDB data bank">
        <title>Mutagenesis of tryptophan199 reveals that electron hopping is required for MauG-dependent tryptophan tryptophylquinone biosynthesis.</title>
        <authorList>
            <person name="Jensen L.M.R."/>
            <person name="Wilmot C.M."/>
        </authorList>
    </citation>
    <scope>X-RAY CRYSTALLOGRAPHY (1.93 ANGSTROMS) OF 32-417</scope>
    <scope>DISULFIDE BONDS</scope>
</reference>
<evidence type="ECO:0000256" key="9">
    <source>
        <dbReference type="ARBA" id="ARBA00022764"/>
    </source>
</evidence>
<evidence type="ECO:0000256" key="14">
    <source>
        <dbReference type="PIRSR" id="PIRSR609451-50"/>
    </source>
</evidence>
<dbReference type="PDBsum" id="3SWS"/>
<comment type="catalytic activity">
    <reaction evidence="13">
        <text>2 oxidized [amicyanin] + methylamine + H2O = 2 reduced [amicyanin] + formaldehyde + NH4(+) + 2 H(+)</text>
        <dbReference type="Rhea" id="RHEA:30207"/>
        <dbReference type="Rhea" id="RHEA-COMP:11100"/>
        <dbReference type="Rhea" id="RHEA-COMP:11101"/>
        <dbReference type="ChEBI" id="CHEBI:15377"/>
        <dbReference type="ChEBI" id="CHEBI:15378"/>
        <dbReference type="ChEBI" id="CHEBI:16842"/>
        <dbReference type="ChEBI" id="CHEBI:28938"/>
        <dbReference type="ChEBI" id="CHEBI:29036"/>
        <dbReference type="ChEBI" id="CHEBI:49552"/>
        <dbReference type="ChEBI" id="CHEBI:59338"/>
        <dbReference type="EC" id="1.4.9.1"/>
    </reaction>
</comment>
<reference evidence="35" key="13">
    <citation type="journal article" date="2014" name="Biochemistry">
        <title>Site-directed mutagenesis of Gln103 reveals the influence of this residue on the redox properties and stability of MauG.</title>
        <authorList>
            <person name="Shin S."/>
            <person name="Yukl E.T."/>
            <person name="Sehanobish E."/>
            <person name="Wilmot C.M."/>
            <person name="Davidson V.L."/>
        </authorList>
    </citation>
    <scope>X-RAY CRYSTALLOGRAPHY (2.59 ANGSTROMS) OF 33-417</scope>
    <scope>DISULFIDE BONDS</scope>
</reference>
<accession>A1BB97</accession>
<dbReference type="Pfam" id="PF06433">
    <property type="entry name" value="Me-amine-dh_H"/>
    <property type="match status" value="1"/>
</dbReference>
<reference evidence="20" key="2">
    <citation type="journal article" date="2010" name="Biochemistry">
        <title>Functional importance of tyrosine 294 and the catalytic selectivity for the bis-Fe(IV) state of MauG revealed by replacement of this axial heme ligand with histidine .</title>
        <authorList>
            <person name="Abu Tarboush N."/>
            <person name="Jensen L.M."/>
            <person name="Feng M."/>
            <person name="Tachikawa H."/>
            <person name="Wilmot C.M."/>
            <person name="Davidson V.L."/>
        </authorList>
    </citation>
    <scope>X-RAY CRYSTALLOGRAPHY (1.91 ANGSTROMS) OF 32-417</scope>
    <scope>DISULFIDE BONDS</scope>
</reference>
<reference evidence="17" key="1">
    <citation type="submission" date="2006-12" db="EMBL/GenBank/DDBJ databases">
        <title>Complete sequence of plasmid 1 of Paracoccus denitrificans PD1222.</title>
        <authorList>
            <person name="Copeland A."/>
            <person name="Lucas S."/>
            <person name="Lapidus A."/>
            <person name="Barry K."/>
            <person name="Detter J.C."/>
            <person name="Glavina del Rio T."/>
            <person name="Hammon N."/>
            <person name="Israni S."/>
            <person name="Dalin E."/>
            <person name="Tice H."/>
            <person name="Pitluck S."/>
            <person name="Munk A.C."/>
            <person name="Brettin T."/>
            <person name="Bruce D."/>
            <person name="Han C."/>
            <person name="Tapia R."/>
            <person name="Gilna P."/>
            <person name="Schmutz J."/>
            <person name="Larimer F."/>
            <person name="Land M."/>
            <person name="Hauser L."/>
            <person name="Kyrpides N."/>
            <person name="Lykidis A."/>
            <person name="Spiro S."/>
            <person name="Richardson D.J."/>
            <person name="Moir J.W.B."/>
            <person name="Ferguson S.J."/>
            <person name="van Spanning R.J.M."/>
            <person name="Richardson P."/>
        </authorList>
    </citation>
    <scope>NUCLEOTIDE SEQUENCE [LARGE SCALE GENOMIC DNA]</scope>
    <source>
        <strain evidence="17">Pd 1222</strain>
        <plasmid evidence="17">pPD1222</plasmid>
    </source>
</reference>
<evidence type="ECO:0000313" key="17">
    <source>
        <dbReference type="Proteomes" id="UP000000361"/>
    </source>
</evidence>
<dbReference type="eggNOG" id="COG3391">
    <property type="taxonomic scope" value="Bacteria"/>
</dbReference>
<dbReference type="RefSeq" id="WP_011750950.1">
    <property type="nucleotide sequence ID" value="NC_008688.1"/>
</dbReference>
<evidence type="ECO:0007829" key="22">
    <source>
        <dbReference type="PDB" id="3PXT"/>
    </source>
</evidence>
<reference evidence="21 22" key="4">
    <citation type="journal article" date="2011" name="Biochemistry">
        <title>Crystal structures of CO and NO adducts of MauG in complex with pre-methylamine dehydrogenase: implications for the mechanism of dioxygen activation.</title>
        <authorList>
            <person name="Yukl E.T."/>
            <person name="Goblirsch B.R."/>
            <person name="Davidson V.L."/>
            <person name="Wilmot C.M."/>
        </authorList>
    </citation>
    <scope>X-RAY CRYSTALLOGRAPHY (2.11 ANGSTROMS) OF 33-417</scope>
    <scope>DISULFIDE BONDS</scope>
</reference>
<dbReference type="PDB" id="3ORV">
    <property type="method" value="X-ray"/>
    <property type="resolution" value="1.91 A"/>
    <property type="chains" value="D/F=32-417"/>
</dbReference>
<dbReference type="KEGG" id="pde:Pden_4730"/>
<dbReference type="PDBsum" id="3RN0"/>
<dbReference type="PDB" id="4FA9">
    <property type="method" value="X-ray"/>
    <property type="resolution" value="2.09 A"/>
    <property type="chains" value="D/F=33-417"/>
</dbReference>
<dbReference type="PDBsum" id="3PXS"/>
<evidence type="ECO:0007829" key="34">
    <source>
        <dbReference type="PDB" id="4L3G"/>
    </source>
</evidence>
<dbReference type="MINT" id="A1BB97"/>
<evidence type="ECO:0000256" key="1">
    <source>
        <dbReference type="ARBA" id="ARBA00002034"/>
    </source>
</evidence>
<dbReference type="Proteomes" id="UP000000361">
    <property type="component" value="Chromosome 1"/>
</dbReference>
<dbReference type="InterPro" id="IPR011044">
    <property type="entry name" value="Quino_amine_DH_bsu"/>
</dbReference>
<dbReference type="PDBsum" id="4K3I"/>
<dbReference type="PDB" id="3SWS">
    <property type="method" value="X-ray"/>
    <property type="resolution" value="1.86 A"/>
    <property type="chains" value="D/F=32-417"/>
</dbReference>
<dbReference type="PDB" id="3RN0">
    <property type="method" value="X-ray"/>
    <property type="resolution" value="1.91 A"/>
    <property type="chains" value="D/F=32-417"/>
</dbReference>
<dbReference type="PDB" id="4L3H">
    <property type="method" value="X-ray"/>
    <property type="resolution" value="1.79 A"/>
    <property type="chains" value="D/F=33-417"/>
</dbReference>
<dbReference type="PDBsum" id="3RMZ"/>
<dbReference type="PDBsum" id="3ORV"/>
<evidence type="ECO:0007829" key="30">
    <source>
        <dbReference type="PDB" id="4FA1"/>
    </source>
</evidence>
<comment type="similarity">
    <text evidence="3">Belongs to the aromatic amine dehydrogenase heavy chain family.</text>
</comment>
<dbReference type="PDBsum" id="3RLM"/>
<dbReference type="PDBsum" id="3RN1"/>
<evidence type="ECO:0007829" key="24">
    <source>
        <dbReference type="PDB" id="3RMZ"/>
    </source>
</evidence>
<evidence type="ECO:0000256" key="15">
    <source>
        <dbReference type="SAM" id="SignalP"/>
    </source>
</evidence>
<comment type="subunit">
    <text evidence="4">Tetramer of two light and two heavy chains.</text>
</comment>
<dbReference type="PDB" id="4FAN">
    <property type="method" value="X-ray"/>
    <property type="resolution" value="2.08 A"/>
    <property type="chains" value="D/F=33-417"/>
</dbReference>
<dbReference type="PDBsum" id="3SXT"/>
<dbReference type="PDB" id="3PXW">
    <property type="method" value="X-ray"/>
    <property type="resolution" value="2.11 A"/>
    <property type="chains" value="D/F=33-417"/>
</dbReference>
<evidence type="ECO:0007829" key="36">
    <source>
        <dbReference type="PDB" id="4Y5R"/>
    </source>
</evidence>
<dbReference type="PDBsum" id="3L4M"/>
<evidence type="ECO:0000256" key="12">
    <source>
        <dbReference type="ARBA" id="ARBA00031741"/>
    </source>
</evidence>
<reference evidence="23 24" key="5">
    <citation type="journal article" date="2011" name="Proc. Natl. Acad. Sci. U.S.A.">
        <title>Mutagenesis of tryptophan199 suggests that hopping is required for MauG-dependent tryptophan tryptophylquinone biosynthesis.</title>
        <authorList>
            <person name="Tarboush N.A."/>
            <person name="Jensen L.M."/>
            <person name="Yukl E.T."/>
            <person name="Geng J."/>
            <person name="Liu A."/>
            <person name="Wilmot C.M."/>
            <person name="Davidson V.L."/>
        </authorList>
    </citation>
    <scope>X-RAY CRYSTALLOGRAPHY (1.72 ANGSTROMS) OF 32-417</scope>
    <scope>DISULFIDE BONDS</scope>
</reference>
<dbReference type="HOGENOM" id="CLU_059384_0_0_5"/>
<dbReference type="PDBsum" id="3PXW"/>
<evidence type="ECO:0000256" key="11">
    <source>
        <dbReference type="ARBA" id="ARBA00023002"/>
    </source>
</evidence>
<reference evidence="36" key="14">
    <citation type="journal article" date="2015" name="Biochim. Biophys. Acta">
        <title>A T67A mutation in the proximal pocket of the high-spin heme of MauG stabilizes formation of a mixed-valent FeII/FeIII state and enhances charge resonance stabilization of the bis-FeIV state.</title>
        <authorList>
            <person name="Shin S."/>
            <person name="Feng M."/>
            <person name="Li C."/>
            <person name="Williamson H.R."/>
            <person name="Choi M."/>
            <person name="Wilmot C.M."/>
            <person name="Davidson V.L."/>
        </authorList>
    </citation>
    <scope>X-RAY CRYSTALLOGRAPHY (2.80 ANGSTROMS) OF 42-417</scope>
    <scope>DISULFIDE BONDS</scope>
</reference>
<dbReference type="EMBL" id="CP000491">
    <property type="protein sequence ID" value="ABL72791.1"/>
    <property type="molecule type" value="Genomic_DNA"/>
</dbReference>
<dbReference type="PDB" id="4FAV">
    <property type="method" value="X-ray"/>
    <property type="resolution" value="2.08 A"/>
    <property type="chains" value="D/F=33-417"/>
</dbReference>
<dbReference type="PDBsum" id="3L4O"/>
<dbReference type="PDB" id="4O1Q">
    <property type="method" value="X-ray"/>
    <property type="resolution" value="2.59 A"/>
    <property type="chains" value="D/F=33-417"/>
</dbReference>
<reference evidence="28" key="8">
    <citation type="submission" date="2011-07" db="PDB data bank">
        <title>Crystal Structure of the Quinone Form of Methylamine Dehydrogenase in Complex with the Diferric Form of MauG.</title>
        <authorList>
            <person name="Jensen L.M.R."/>
            <person name="Wilmot C.M."/>
        </authorList>
    </citation>
    <scope>X-RAY CRYSTALLOGRAPHY (1.86 ANGSTROMS) OF 32-417</scope>
    <scope>DISULFIDE BONDS</scope>
</reference>
<evidence type="ECO:0007829" key="32">
    <source>
        <dbReference type="PDB" id="4K3I"/>
    </source>
</evidence>
<dbReference type="PDB" id="4FA5">
    <property type="method" value="X-ray"/>
    <property type="resolution" value="1.94 A"/>
    <property type="chains" value="D/F=33-417"/>
</dbReference>
<dbReference type="InterPro" id="IPR013476">
    <property type="entry name" value="MeN_DH_Hvc"/>
</dbReference>
<keyword evidence="18 19" id="KW-0002">3D-structure</keyword>
<dbReference type="PDBsum" id="4FA4"/>
<dbReference type="PDBsum" id="4L3G"/>
<dbReference type="PDB" id="3RLM">
    <property type="method" value="X-ray"/>
    <property type="resolution" value="2.13 A"/>
    <property type="chains" value="D/F=32-417"/>
</dbReference>
<feature type="chain" id="PRO_5002632245" description="Methylamine dehydrogenase heavy chain" evidence="15">
    <location>
        <begin position="29"/>
        <end position="417"/>
    </location>
</feature>
<dbReference type="PDBsum" id="4FAN"/>
<proteinExistence type="evidence at protein level"/>
<dbReference type="PDB" id="3SXT">
    <property type="method" value="X-ray"/>
    <property type="resolution" value="1.81 A"/>
    <property type="chains" value="D/F=32-417"/>
</dbReference>
<dbReference type="PDBsum" id="3PXT"/>
<dbReference type="PDBsum" id="4FA9"/>
<dbReference type="AlphaFoldDB" id="A1BB97"/>
<dbReference type="EC" id="1.4.9.1" evidence="5"/>
<feature type="disulfide bond" evidence="14 18">
    <location>
        <begin position="212"/>
        <end position="227"/>
    </location>
</feature>
<dbReference type="SMR" id="A1BB97"/>
<dbReference type="PDB" id="3RN1">
    <property type="method" value="X-ray"/>
    <property type="resolution" value="1.93 A"/>
    <property type="chains" value="D/F=32-417"/>
</dbReference>
<evidence type="ECO:0007829" key="23">
    <source>
        <dbReference type="PDB" id="3RLM"/>
    </source>
</evidence>
<dbReference type="PDB" id="3SVW">
    <property type="method" value="X-ray"/>
    <property type="resolution" value="1.86 A"/>
    <property type="chains" value="D/F=32-417"/>
</dbReference>
<evidence type="ECO:0007829" key="21">
    <source>
        <dbReference type="PDB" id="3PXS"/>
    </source>
</evidence>
<dbReference type="PDB" id="4FA1">
    <property type="method" value="X-ray"/>
    <property type="resolution" value="2.18 A"/>
    <property type="chains" value="D/F=33-417"/>
</dbReference>
<dbReference type="PDB" id="4L1Q">
    <property type="method" value="X-ray"/>
    <property type="resolution" value="1.92 A"/>
    <property type="chains" value="D/F=33-417"/>
</dbReference>
<dbReference type="GO" id="GO:0042597">
    <property type="term" value="C:periplasmic space"/>
    <property type="evidence" value="ECO:0007669"/>
    <property type="project" value="UniProtKB-SubCell"/>
</dbReference>
<name>A1BB97_PARDP</name>
<gene>
    <name evidence="16" type="ordered locus">Pden_4730</name>
</gene>
<dbReference type="PDB" id="3L4M">
    <property type="method" value="X-ray"/>
    <property type="resolution" value="2.02 A"/>
    <property type="chains" value="D/F=32-417"/>
</dbReference>
<dbReference type="PDBsum" id="4L1Q"/>
<dbReference type="PDB" id="3PXT">
    <property type="method" value="X-ray"/>
    <property type="resolution" value="2.16 A"/>
    <property type="chains" value="D/F=32-417"/>
</dbReference>
<dbReference type="EvolutionaryTrace" id="A1BB97"/>
<evidence type="ECO:0007829" key="26">
    <source>
        <dbReference type="PDB" id="3SJL"/>
    </source>
</evidence>
<evidence type="ECO:0000256" key="3">
    <source>
        <dbReference type="ARBA" id="ARBA00010548"/>
    </source>
</evidence>
<reference evidence="29" key="7">
    <citation type="submission" date="2011-07" db="PDB data bank">
        <title>Crystal Structure of the Quinol Form of Methylamine Dehydrogenase in Complex with the Diferrous Form of MauG.</title>
        <authorList>
            <person name="Jensen L.M.R."/>
            <person name="Wilmot C.M."/>
        </authorList>
    </citation>
    <scope>X-RAY CRYSTALLOGRAPHY (1.81 ANGSTROMS) OF 32-417</scope>
    <scope>DISULFIDE BONDS</scope>
</reference>
<keyword evidence="7" id="KW-0813">Transport</keyword>
<dbReference type="EnsemblBacteria" id="ABL72791">
    <property type="protein sequence ID" value="ABL72791"/>
    <property type="gene ID" value="Pden_4730"/>
</dbReference>
<evidence type="ECO:0000256" key="8">
    <source>
        <dbReference type="ARBA" id="ARBA00022729"/>
    </source>
</evidence>
<dbReference type="InterPro" id="IPR009451">
    <property type="entry name" value="Metamine_DH_Hvc"/>
</dbReference>
<reference evidence="26 27" key="9">
    <citation type="journal article" date="2012" name="Biochemistry">
        <title>Proline 107 is a major determinant in maintaining the structure of the distal pocket and reactivity of the high-spin heme of MauG.</title>
        <authorList>
            <person name="Feng M."/>
            <person name="Jensen L.M."/>
            <person name="Yukl E.T."/>
            <person name="Wei X."/>
            <person name="Liu A."/>
            <person name="Wilmot C.M."/>
            <person name="Davidson V.L."/>
        </authorList>
    </citation>
    <scope>X-RAY CRYSTALLOGRAPHY (1.63 ANGSTROMS) OF 32-417</scope>
    <scope>DISULFIDE BONDS</scope>
</reference>
<dbReference type="PDBsum" id="3SVW"/>
<evidence type="ECO:0000256" key="13">
    <source>
        <dbReference type="ARBA" id="ARBA00049536"/>
    </source>
</evidence>
<dbReference type="IntAct" id="A1BB97">
    <property type="interactions" value="2"/>
</dbReference>
<keyword evidence="14" id="KW-1015">Disulfide bond</keyword>
<dbReference type="PDB" id="4K3I">
    <property type="method" value="X-ray"/>
    <property type="resolution" value="2.00 A"/>
    <property type="chains" value="D/F=33-417"/>
</dbReference>
<evidence type="ECO:0000256" key="10">
    <source>
        <dbReference type="ARBA" id="ARBA00022982"/>
    </source>
</evidence>
<dbReference type="PDBsum" id="3SLE"/>
<dbReference type="PDB" id="4L3G">
    <property type="method" value="X-ray"/>
    <property type="resolution" value="2.05 A"/>
    <property type="chains" value="D/F=33-417"/>
</dbReference>
<dbReference type="BRENDA" id="1.4.9.1">
    <property type="organism ID" value="3341"/>
</dbReference>
<evidence type="ECO:0000256" key="6">
    <source>
        <dbReference type="ARBA" id="ARBA00016893"/>
    </source>
</evidence>
<evidence type="ECO:0007829" key="25">
    <source>
        <dbReference type="PDB" id="3RN1"/>
    </source>
</evidence>